<protein>
    <submittedName>
        <fullName evidence="2">Uncharacterized protein</fullName>
    </submittedName>
</protein>
<organism evidence="2 3">
    <name type="scientific">Strigamia maritima</name>
    <name type="common">European centipede</name>
    <name type="synonym">Geophilus maritimus</name>
    <dbReference type="NCBI Taxonomy" id="126957"/>
    <lineage>
        <taxon>Eukaryota</taxon>
        <taxon>Metazoa</taxon>
        <taxon>Ecdysozoa</taxon>
        <taxon>Arthropoda</taxon>
        <taxon>Myriapoda</taxon>
        <taxon>Chilopoda</taxon>
        <taxon>Pleurostigmophora</taxon>
        <taxon>Geophilomorpha</taxon>
        <taxon>Linotaeniidae</taxon>
        <taxon>Strigamia</taxon>
    </lineage>
</organism>
<feature type="signal peptide" evidence="1">
    <location>
        <begin position="1"/>
        <end position="23"/>
    </location>
</feature>
<evidence type="ECO:0000313" key="3">
    <source>
        <dbReference type="Proteomes" id="UP000014500"/>
    </source>
</evidence>
<keyword evidence="1" id="KW-0732">Signal</keyword>
<name>T1J0X6_STRMM</name>
<proteinExistence type="predicted"/>
<sequence length="65" mass="6920">MKYQLVMIAFVCLRLSLSASAFADFDDDEGSSPSSKLAAICAAADGLTNPRKNSKCLALHIKNSI</sequence>
<dbReference type="Proteomes" id="UP000014500">
    <property type="component" value="Unassembled WGS sequence"/>
</dbReference>
<keyword evidence="3" id="KW-1185">Reference proteome</keyword>
<feature type="chain" id="PRO_5004579828" evidence="1">
    <location>
        <begin position="24"/>
        <end position="65"/>
    </location>
</feature>
<evidence type="ECO:0000256" key="1">
    <source>
        <dbReference type="SAM" id="SignalP"/>
    </source>
</evidence>
<evidence type="ECO:0000313" key="2">
    <source>
        <dbReference type="EnsemblMetazoa" id="SMAR007188-PA"/>
    </source>
</evidence>
<dbReference type="AlphaFoldDB" id="T1J0X6"/>
<dbReference type="EnsemblMetazoa" id="SMAR007188-RA">
    <property type="protein sequence ID" value="SMAR007188-PA"/>
    <property type="gene ID" value="SMAR007188"/>
</dbReference>
<reference evidence="2" key="2">
    <citation type="submission" date="2015-02" db="UniProtKB">
        <authorList>
            <consortium name="EnsemblMetazoa"/>
        </authorList>
    </citation>
    <scope>IDENTIFICATION</scope>
</reference>
<dbReference type="HOGENOM" id="CLU_2856412_0_0_1"/>
<dbReference type="EMBL" id="AFFK01020684">
    <property type="status" value="NOT_ANNOTATED_CDS"/>
    <property type="molecule type" value="Genomic_DNA"/>
</dbReference>
<accession>T1J0X6</accession>
<reference evidence="3" key="1">
    <citation type="submission" date="2011-05" db="EMBL/GenBank/DDBJ databases">
        <authorList>
            <person name="Richards S.R."/>
            <person name="Qu J."/>
            <person name="Jiang H."/>
            <person name="Jhangiani S.N."/>
            <person name="Agravi P."/>
            <person name="Goodspeed R."/>
            <person name="Gross S."/>
            <person name="Mandapat C."/>
            <person name="Jackson L."/>
            <person name="Mathew T."/>
            <person name="Pu L."/>
            <person name="Thornton R."/>
            <person name="Saada N."/>
            <person name="Wilczek-Boney K.B."/>
            <person name="Lee S."/>
            <person name="Kovar C."/>
            <person name="Wu Y."/>
            <person name="Scherer S.E."/>
            <person name="Worley K.C."/>
            <person name="Muzny D.M."/>
            <person name="Gibbs R."/>
        </authorList>
    </citation>
    <scope>NUCLEOTIDE SEQUENCE</scope>
    <source>
        <strain evidence="3">Brora</strain>
    </source>
</reference>